<evidence type="ECO:0000256" key="6">
    <source>
        <dbReference type="ARBA" id="ARBA00034313"/>
    </source>
</evidence>
<keyword evidence="4" id="KW-0503">Monooxygenase</keyword>
<organism evidence="8 9">
    <name type="scientific">Penicillium patulum</name>
    <name type="common">Penicillium griseofulvum</name>
    <dbReference type="NCBI Taxonomy" id="5078"/>
    <lineage>
        <taxon>Eukaryota</taxon>
        <taxon>Fungi</taxon>
        <taxon>Dikarya</taxon>
        <taxon>Ascomycota</taxon>
        <taxon>Pezizomycotina</taxon>
        <taxon>Eurotiomycetes</taxon>
        <taxon>Eurotiomycetidae</taxon>
        <taxon>Eurotiales</taxon>
        <taxon>Aspergillaceae</taxon>
        <taxon>Penicillium</taxon>
    </lineage>
</organism>
<dbReference type="RefSeq" id="XP_040645574.1">
    <property type="nucleotide sequence ID" value="XM_040791497.1"/>
</dbReference>
<keyword evidence="2 7" id="KW-0812">Transmembrane</keyword>
<evidence type="ECO:0000256" key="1">
    <source>
        <dbReference type="ARBA" id="ARBA00004141"/>
    </source>
</evidence>
<keyword evidence="5 7" id="KW-0472">Membrane</keyword>
<comment type="caution">
    <text evidence="8">The sequence shown here is derived from an EMBL/GenBank/DDBJ whole genome shotgun (WGS) entry which is preliminary data.</text>
</comment>
<protein>
    <recommendedName>
        <fullName evidence="10">DUF1772-domain-containing protein</fullName>
    </recommendedName>
</protein>
<dbReference type="OMA" id="HWSQLNL"/>
<keyword evidence="3 7" id="KW-1133">Transmembrane helix</keyword>
<dbReference type="GeneID" id="63706797"/>
<dbReference type="Pfam" id="PF08592">
    <property type="entry name" value="Anthrone_oxy"/>
    <property type="match status" value="1"/>
</dbReference>
<evidence type="ECO:0000256" key="2">
    <source>
        <dbReference type="ARBA" id="ARBA00022692"/>
    </source>
</evidence>
<keyword evidence="4" id="KW-0560">Oxidoreductase</keyword>
<comment type="subcellular location">
    <subcellularLocation>
        <location evidence="1">Membrane</location>
        <topology evidence="1">Multi-pass membrane protein</topology>
    </subcellularLocation>
</comment>
<evidence type="ECO:0000313" key="9">
    <source>
        <dbReference type="Proteomes" id="UP000070168"/>
    </source>
</evidence>
<feature type="transmembrane region" description="Helical" evidence="7">
    <location>
        <begin position="12"/>
        <end position="32"/>
    </location>
</feature>
<accession>A0A135LDJ1</accession>
<feature type="transmembrane region" description="Helical" evidence="7">
    <location>
        <begin position="112"/>
        <end position="130"/>
    </location>
</feature>
<dbReference type="AlphaFoldDB" id="A0A135LDJ1"/>
<proteinExistence type="inferred from homology"/>
<feature type="transmembrane region" description="Helical" evidence="7">
    <location>
        <begin position="187"/>
        <end position="207"/>
    </location>
</feature>
<dbReference type="OrthoDB" id="5954308at2759"/>
<dbReference type="InterPro" id="IPR013901">
    <property type="entry name" value="Anthrone_oxy"/>
</dbReference>
<evidence type="ECO:0000313" key="8">
    <source>
        <dbReference type="EMBL" id="KXG47038.1"/>
    </source>
</evidence>
<gene>
    <name evidence="8" type="ORF">PGRI_037840</name>
</gene>
<evidence type="ECO:0000256" key="3">
    <source>
        <dbReference type="ARBA" id="ARBA00022989"/>
    </source>
</evidence>
<reference evidence="8 9" key="1">
    <citation type="journal article" date="2016" name="BMC Genomics">
        <title>Genome sequencing and secondary metabolism of the postharvest pathogen Penicillium griseofulvum.</title>
        <authorList>
            <person name="Banani H."/>
            <person name="Marcet-Houben M."/>
            <person name="Ballester A.R."/>
            <person name="Abbruscato P."/>
            <person name="Gonzalez-Candelas L."/>
            <person name="Gabaldon T."/>
            <person name="Spadaro D."/>
        </authorList>
    </citation>
    <scope>NUCLEOTIDE SEQUENCE [LARGE SCALE GENOMIC DNA]</scope>
    <source>
        <strain evidence="8 9">PG3</strain>
    </source>
</reference>
<evidence type="ECO:0000256" key="5">
    <source>
        <dbReference type="ARBA" id="ARBA00023136"/>
    </source>
</evidence>
<dbReference type="PANTHER" id="PTHR35042:SF1">
    <property type="entry name" value="DUF1772-DOMAIN-CONTAINING PROTEIN"/>
    <property type="match status" value="1"/>
</dbReference>
<dbReference type="EMBL" id="LHQR01000067">
    <property type="protein sequence ID" value="KXG47038.1"/>
    <property type="molecule type" value="Genomic_DNA"/>
</dbReference>
<dbReference type="GO" id="GO:0016020">
    <property type="term" value="C:membrane"/>
    <property type="evidence" value="ECO:0007669"/>
    <property type="project" value="UniProtKB-SubCell"/>
</dbReference>
<dbReference type="GO" id="GO:0004497">
    <property type="term" value="F:monooxygenase activity"/>
    <property type="evidence" value="ECO:0007669"/>
    <property type="project" value="UniProtKB-KW"/>
</dbReference>
<comment type="similarity">
    <text evidence="6">Belongs to the anthrone oxygenase family.</text>
</comment>
<evidence type="ECO:0008006" key="10">
    <source>
        <dbReference type="Google" id="ProtNLM"/>
    </source>
</evidence>
<sequence length="208" mass="22012">MMATDLRIAQAIGTIGCALAAGGIATLSILSIPNLIIPERRPASATLPFNDTPGASTTHLTHQWLDLYERGSKIFPGISAVSSLANIYALCALKNSPTPAPGIFGSSWSTCYLLAVGFTMSIGPFTFTAMRKTNAKLKAYAKRDDAAGAEGTKGMVVSEQEKAKRARDDSEVPELLQHWGKLNLIRAVFPLVGAGIGFYAAVSSWAIP</sequence>
<keyword evidence="9" id="KW-1185">Reference proteome</keyword>
<evidence type="ECO:0000256" key="4">
    <source>
        <dbReference type="ARBA" id="ARBA00023033"/>
    </source>
</evidence>
<name>A0A135LDJ1_PENPA</name>
<dbReference type="Proteomes" id="UP000070168">
    <property type="component" value="Unassembled WGS sequence"/>
</dbReference>
<evidence type="ECO:0000256" key="7">
    <source>
        <dbReference type="SAM" id="Phobius"/>
    </source>
</evidence>
<dbReference type="PANTHER" id="PTHR35042">
    <property type="entry name" value="ANTHRONE OXYGENASE ENCC"/>
    <property type="match status" value="1"/>
</dbReference>